<dbReference type="RefSeq" id="WP_344717551.1">
    <property type="nucleotide sequence ID" value="NZ_BAAAYG010000002.1"/>
</dbReference>
<gene>
    <name evidence="4" type="ORF">GCM10020260_03650</name>
</gene>
<sequence length="251" mass="26305">MTQNSADEHSTASGTASGTEAGTRPIALVTGATRGIGRAVAEDLSRTHRVLVGGTSAERVQEVVDSLGDAAGFVADLSDVDQLDAAVQALGLEKLDLLVHSAGLAWGGEVGSTPAEDWRRLFEVNVFAVAELTRRLLPALRQARGQVVAINSGAGHRSSAGNGPYAGSKFALRALTDALRAEERGVVRVTSIHPGRVDTDMQRDLQSQLGNPRYDGSVYIAPESVAETVRLAVDTPAASMVEELSIRPVQS</sequence>
<feature type="compositionally biased region" description="Basic and acidic residues" evidence="3">
    <location>
        <begin position="1"/>
        <end position="10"/>
    </location>
</feature>
<dbReference type="Pfam" id="PF00106">
    <property type="entry name" value="adh_short"/>
    <property type="match status" value="1"/>
</dbReference>
<comment type="caution">
    <text evidence="4">The sequence shown here is derived from an EMBL/GenBank/DDBJ whole genome shotgun (WGS) entry which is preliminary data.</text>
</comment>
<comment type="similarity">
    <text evidence="1">Belongs to the short-chain dehydrogenases/reductases (SDR) family.</text>
</comment>
<dbReference type="InterPro" id="IPR036291">
    <property type="entry name" value="NAD(P)-bd_dom_sf"/>
</dbReference>
<dbReference type="NCBIfam" id="NF006073">
    <property type="entry name" value="PRK08219.1"/>
    <property type="match status" value="1"/>
</dbReference>
<keyword evidence="5" id="KW-1185">Reference proteome</keyword>
<protein>
    <submittedName>
        <fullName evidence="4">SDR family oxidoreductase</fullName>
    </submittedName>
</protein>
<proteinExistence type="inferred from homology"/>
<dbReference type="SUPFAM" id="SSF51735">
    <property type="entry name" value="NAD(P)-binding Rossmann-fold domains"/>
    <property type="match status" value="1"/>
</dbReference>
<dbReference type="CDD" id="cd05233">
    <property type="entry name" value="SDR_c"/>
    <property type="match status" value="1"/>
</dbReference>
<dbReference type="Gene3D" id="3.40.50.720">
    <property type="entry name" value="NAD(P)-binding Rossmann-like Domain"/>
    <property type="match status" value="1"/>
</dbReference>
<dbReference type="Proteomes" id="UP001501736">
    <property type="component" value="Unassembled WGS sequence"/>
</dbReference>
<feature type="compositionally biased region" description="Polar residues" evidence="3">
    <location>
        <begin position="11"/>
        <end position="20"/>
    </location>
</feature>
<dbReference type="PANTHER" id="PTHR44196">
    <property type="entry name" value="DEHYDROGENASE/REDUCTASE SDR FAMILY MEMBER 7B"/>
    <property type="match status" value="1"/>
</dbReference>
<dbReference type="PANTHER" id="PTHR44196:SF1">
    <property type="entry name" value="DEHYDROGENASE_REDUCTASE SDR FAMILY MEMBER 7B"/>
    <property type="match status" value="1"/>
</dbReference>
<evidence type="ECO:0000256" key="2">
    <source>
        <dbReference type="ARBA" id="ARBA00023002"/>
    </source>
</evidence>
<evidence type="ECO:0000313" key="4">
    <source>
        <dbReference type="EMBL" id="GAA3279963.1"/>
    </source>
</evidence>
<dbReference type="PROSITE" id="PS00061">
    <property type="entry name" value="ADH_SHORT"/>
    <property type="match status" value="1"/>
</dbReference>
<dbReference type="InterPro" id="IPR002347">
    <property type="entry name" value="SDR_fam"/>
</dbReference>
<accession>A0ABP6R7W9</accession>
<dbReference type="PRINTS" id="PR00081">
    <property type="entry name" value="GDHRDH"/>
</dbReference>
<dbReference type="EMBL" id="BAAAYG010000002">
    <property type="protein sequence ID" value="GAA3279963.1"/>
    <property type="molecule type" value="Genomic_DNA"/>
</dbReference>
<reference evidence="5" key="1">
    <citation type="journal article" date="2019" name="Int. J. Syst. Evol. Microbiol.">
        <title>The Global Catalogue of Microorganisms (GCM) 10K type strain sequencing project: providing services to taxonomists for standard genome sequencing and annotation.</title>
        <authorList>
            <consortium name="The Broad Institute Genomics Platform"/>
            <consortium name="The Broad Institute Genome Sequencing Center for Infectious Disease"/>
            <person name="Wu L."/>
            <person name="Ma J."/>
        </authorList>
    </citation>
    <scope>NUCLEOTIDE SEQUENCE [LARGE SCALE GENOMIC DNA]</scope>
    <source>
        <strain evidence="5">JCM 11483</strain>
    </source>
</reference>
<name>A0ABP6R7W9_9MICC</name>
<dbReference type="InterPro" id="IPR020904">
    <property type="entry name" value="Sc_DH/Rdtase_CS"/>
</dbReference>
<evidence type="ECO:0000256" key="3">
    <source>
        <dbReference type="SAM" id="MobiDB-lite"/>
    </source>
</evidence>
<keyword evidence="2" id="KW-0560">Oxidoreductase</keyword>
<evidence type="ECO:0000256" key="1">
    <source>
        <dbReference type="ARBA" id="ARBA00006484"/>
    </source>
</evidence>
<feature type="region of interest" description="Disordered" evidence="3">
    <location>
        <begin position="1"/>
        <end position="24"/>
    </location>
</feature>
<evidence type="ECO:0000313" key="5">
    <source>
        <dbReference type="Proteomes" id="UP001501736"/>
    </source>
</evidence>
<organism evidence="4 5">
    <name type="scientific">Nesterenkonia halobia</name>
    <dbReference type="NCBI Taxonomy" id="37922"/>
    <lineage>
        <taxon>Bacteria</taxon>
        <taxon>Bacillati</taxon>
        <taxon>Actinomycetota</taxon>
        <taxon>Actinomycetes</taxon>
        <taxon>Micrococcales</taxon>
        <taxon>Micrococcaceae</taxon>
        <taxon>Nesterenkonia</taxon>
    </lineage>
</organism>